<evidence type="ECO:0000256" key="7">
    <source>
        <dbReference type="ARBA" id="ARBA00022490"/>
    </source>
</evidence>
<keyword evidence="17" id="KW-1185">Reference proteome</keyword>
<dbReference type="InterPro" id="IPR013962">
    <property type="entry name" value="DASH_Dam1"/>
</dbReference>
<evidence type="ECO:0000256" key="6">
    <source>
        <dbReference type="ARBA" id="ARBA00022454"/>
    </source>
</evidence>
<keyword evidence="11" id="KW-0206">Cytoskeleton</keyword>
<evidence type="ECO:0000313" key="17">
    <source>
        <dbReference type="Proteomes" id="UP000013776"/>
    </source>
</evidence>
<evidence type="ECO:0000256" key="15">
    <source>
        <dbReference type="SAM" id="MobiDB-lite"/>
    </source>
</evidence>
<dbReference type="GO" id="GO:1990758">
    <property type="term" value="P:mitotic sister chromatid biorientation"/>
    <property type="evidence" value="ECO:0007669"/>
    <property type="project" value="TreeGrafter"/>
</dbReference>
<dbReference type="Pfam" id="PF08653">
    <property type="entry name" value="DASH_Dam1"/>
    <property type="match status" value="1"/>
</dbReference>
<evidence type="ECO:0000256" key="2">
    <source>
        <dbReference type="ARBA" id="ARBA00004186"/>
    </source>
</evidence>
<keyword evidence="12" id="KW-0539">Nucleus</keyword>
<sequence>MPASSQRKTSRPTTPLRRIERGSLSALSQSRSGAEDSFPLDTLDVAFAELSDAFSDFSANMQQIVELGQDISRFNESFASFLYGLNVNAFCVDFAEAPVAESFKRHAERQTTWQQEYKREIVSSSSHDQTFLTTDDSFIERPPPRKSVDGSSRGNAPRGRGRGGRRINT</sequence>
<dbReference type="PANTHER" id="PTHR28113">
    <property type="entry name" value="DASH COMPLEX SUBUNIT DAM1"/>
    <property type="match status" value="1"/>
</dbReference>
<feature type="compositionally biased region" description="Polar residues" evidence="15">
    <location>
        <begin position="1"/>
        <end position="13"/>
    </location>
</feature>
<evidence type="ECO:0000256" key="3">
    <source>
        <dbReference type="ARBA" id="ARBA00004629"/>
    </source>
</evidence>
<evidence type="ECO:0000256" key="8">
    <source>
        <dbReference type="ARBA" id="ARBA00022701"/>
    </source>
</evidence>
<feature type="compositionally biased region" description="Basic residues" evidence="15">
    <location>
        <begin position="159"/>
        <end position="169"/>
    </location>
</feature>
<dbReference type="eggNOG" id="ENOG502S08R">
    <property type="taxonomic scope" value="Eukaryota"/>
</dbReference>
<dbReference type="AlphaFoldDB" id="R4XFP9"/>
<dbReference type="VEuPathDB" id="FungiDB:TAPDE_002123"/>
<dbReference type="GO" id="GO:0042729">
    <property type="term" value="C:DASH complex"/>
    <property type="evidence" value="ECO:0007669"/>
    <property type="project" value="InterPro"/>
</dbReference>
<keyword evidence="13" id="KW-0137">Centromere</keyword>
<name>R4XFP9_TAPDE</name>
<evidence type="ECO:0000256" key="1">
    <source>
        <dbReference type="ARBA" id="ARBA00004123"/>
    </source>
</evidence>
<keyword evidence="9" id="KW-0159">Chromosome partition</keyword>
<evidence type="ECO:0000256" key="12">
    <source>
        <dbReference type="ARBA" id="ARBA00023242"/>
    </source>
</evidence>
<feature type="compositionally biased region" description="Polar residues" evidence="15">
    <location>
        <begin position="124"/>
        <end position="136"/>
    </location>
</feature>
<comment type="subcellular location">
    <subcellularLocation>
        <location evidence="3">Chromosome</location>
        <location evidence="3">Centromere</location>
        <location evidence="3">Kinetochore</location>
    </subcellularLocation>
    <subcellularLocation>
        <location evidence="2">Cytoplasm</location>
        <location evidence="2">Cytoskeleton</location>
        <location evidence="2">Spindle</location>
    </subcellularLocation>
    <subcellularLocation>
        <location evidence="1">Nucleus</location>
    </subcellularLocation>
</comment>
<dbReference type="GO" id="GO:0044732">
    <property type="term" value="C:mitotic spindle pole body"/>
    <property type="evidence" value="ECO:0007669"/>
    <property type="project" value="TreeGrafter"/>
</dbReference>
<evidence type="ECO:0000256" key="10">
    <source>
        <dbReference type="ARBA" id="ARBA00022838"/>
    </source>
</evidence>
<dbReference type="PANTHER" id="PTHR28113:SF1">
    <property type="entry name" value="DASH COMPLEX SUBUNIT DAM1"/>
    <property type="match status" value="1"/>
</dbReference>
<protein>
    <recommendedName>
        <fullName evidence="5">DASH complex subunit DAM1</fullName>
    </recommendedName>
    <alternativeName>
        <fullName evidence="14">Outer kinetochore protein DAM1</fullName>
    </alternativeName>
</protein>
<proteinExistence type="inferred from homology"/>
<dbReference type="GO" id="GO:1990537">
    <property type="term" value="C:mitotic spindle polar microtubule"/>
    <property type="evidence" value="ECO:0007669"/>
    <property type="project" value="TreeGrafter"/>
</dbReference>
<dbReference type="STRING" id="1097556.R4XFP9"/>
<reference evidence="16 17" key="1">
    <citation type="journal article" date="2013" name="MBio">
        <title>Genome sequencing of the plant pathogen Taphrina deformans, the causal agent of peach leaf curl.</title>
        <authorList>
            <person name="Cisse O.H."/>
            <person name="Almeida J.M.G.C.F."/>
            <person name="Fonseca A."/>
            <person name="Kumar A.A."/>
            <person name="Salojaervi J."/>
            <person name="Overmyer K."/>
            <person name="Hauser P.M."/>
            <person name="Pagni M."/>
        </authorList>
    </citation>
    <scope>NUCLEOTIDE SEQUENCE [LARGE SCALE GENOMIC DNA]</scope>
    <source>
        <strain evidence="17">PYCC 5710 / ATCC 11124 / CBS 356.35 / IMI 108563 / JCM 9778 / NBRC 8474</strain>
    </source>
</reference>
<comment type="similarity">
    <text evidence="4">Belongs to the DASH complex DAM1 family.</text>
</comment>
<dbReference type="EMBL" id="CAHR02000072">
    <property type="protein sequence ID" value="CCG82177.1"/>
    <property type="molecule type" value="Genomic_DNA"/>
</dbReference>
<keyword evidence="6" id="KW-0158">Chromosome</keyword>
<comment type="caution">
    <text evidence="16">The sequence shown here is derived from an EMBL/GenBank/DDBJ whole genome shotgun (WGS) entry which is preliminary data.</text>
</comment>
<evidence type="ECO:0000256" key="11">
    <source>
        <dbReference type="ARBA" id="ARBA00023212"/>
    </source>
</evidence>
<feature type="region of interest" description="Disordered" evidence="15">
    <location>
        <begin position="1"/>
        <end position="35"/>
    </location>
</feature>
<accession>R4XFP9</accession>
<keyword evidence="8" id="KW-0493">Microtubule</keyword>
<organism evidence="16 17">
    <name type="scientific">Taphrina deformans (strain PYCC 5710 / ATCC 11124 / CBS 356.35 / IMI 108563 / JCM 9778 / NBRC 8474)</name>
    <name type="common">Peach leaf curl fungus</name>
    <name type="synonym">Lalaria deformans</name>
    <dbReference type="NCBI Taxonomy" id="1097556"/>
    <lineage>
        <taxon>Eukaryota</taxon>
        <taxon>Fungi</taxon>
        <taxon>Dikarya</taxon>
        <taxon>Ascomycota</taxon>
        <taxon>Taphrinomycotina</taxon>
        <taxon>Taphrinomycetes</taxon>
        <taxon>Taphrinales</taxon>
        <taxon>Taphrinaceae</taxon>
        <taxon>Taphrina</taxon>
    </lineage>
</organism>
<evidence type="ECO:0000256" key="9">
    <source>
        <dbReference type="ARBA" id="ARBA00022829"/>
    </source>
</evidence>
<keyword evidence="10" id="KW-0995">Kinetochore</keyword>
<evidence type="ECO:0000256" key="13">
    <source>
        <dbReference type="ARBA" id="ARBA00023328"/>
    </source>
</evidence>
<gene>
    <name evidence="16" type="ORF">TAPDE_002123</name>
</gene>
<dbReference type="Proteomes" id="UP000013776">
    <property type="component" value="Unassembled WGS sequence"/>
</dbReference>
<feature type="region of interest" description="Disordered" evidence="15">
    <location>
        <begin position="124"/>
        <end position="169"/>
    </location>
</feature>
<evidence type="ECO:0000256" key="5">
    <source>
        <dbReference type="ARBA" id="ARBA00020497"/>
    </source>
</evidence>
<evidence type="ECO:0000313" key="16">
    <source>
        <dbReference type="EMBL" id="CCG82177.1"/>
    </source>
</evidence>
<feature type="compositionally biased region" description="Basic and acidic residues" evidence="15">
    <location>
        <begin position="138"/>
        <end position="148"/>
    </location>
</feature>
<evidence type="ECO:0000256" key="14">
    <source>
        <dbReference type="ARBA" id="ARBA00030453"/>
    </source>
</evidence>
<evidence type="ECO:0000256" key="4">
    <source>
        <dbReference type="ARBA" id="ARBA00010073"/>
    </source>
</evidence>
<keyword evidence="7" id="KW-0963">Cytoplasm</keyword>
<dbReference type="OrthoDB" id="5586015at2759"/>